<dbReference type="GO" id="GO:0005524">
    <property type="term" value="F:ATP binding"/>
    <property type="evidence" value="ECO:0007669"/>
    <property type="project" value="UniProtKB-UniRule"/>
</dbReference>
<dbReference type="InterPro" id="IPR011009">
    <property type="entry name" value="Kinase-like_dom_sf"/>
</dbReference>
<dbReference type="GO" id="GO:0004674">
    <property type="term" value="F:protein serine/threonine kinase activity"/>
    <property type="evidence" value="ECO:0007669"/>
    <property type="project" value="UniProtKB-KW"/>
</dbReference>
<evidence type="ECO:0000259" key="2">
    <source>
        <dbReference type="PROSITE" id="PS50011"/>
    </source>
</evidence>
<reference evidence="4" key="2">
    <citation type="submission" date="2016-01" db="EMBL/GenBank/DDBJ databases">
        <title>Draft Genome Sequence of Paenibacillus amylolyticus Heshi-A3 that Was Isolated from Fermented Rice Bran with Aging Salted Mackerel, Which Was Named Heshiko as Traditional Fermented Seafood in Japan.</title>
        <authorList>
            <person name="Akuzawa S."/>
            <person name="Nakagawa J."/>
            <person name="Kanekatsu T."/>
            <person name="Kubota E."/>
            <person name="Ohtake R."/>
            <person name="Suzuki T."/>
            <person name="Kanesaki Y."/>
        </authorList>
    </citation>
    <scope>NUCLEOTIDE SEQUENCE [LARGE SCALE GENOMIC DNA]</scope>
    <source>
        <strain evidence="4">Heshi-A3</strain>
    </source>
</reference>
<protein>
    <submittedName>
        <fullName evidence="3">Serine/threonine protein kinase</fullName>
    </submittedName>
</protein>
<reference evidence="3 4" key="1">
    <citation type="journal article" date="2016" name="Genome Announc.">
        <title>Draft Genome Sequence of Paenibacillus amylolyticus Heshi-A3, Isolated from Fermented Rice Bran in a Japanese Fermented Seafood Dish.</title>
        <authorList>
            <person name="Akuzawa S."/>
            <person name="Nagaoka J."/>
            <person name="Kanekatsu M."/>
            <person name="Kubota E."/>
            <person name="Ohtake R."/>
            <person name="Suzuki T."/>
            <person name="Kanesaki Y."/>
        </authorList>
    </citation>
    <scope>NUCLEOTIDE SEQUENCE [LARGE SCALE GENOMIC DNA]</scope>
    <source>
        <strain evidence="3 4">Heshi-A3</strain>
    </source>
</reference>
<organism evidence="3 4">
    <name type="scientific">Paenibacillus amylolyticus</name>
    <dbReference type="NCBI Taxonomy" id="1451"/>
    <lineage>
        <taxon>Bacteria</taxon>
        <taxon>Bacillati</taxon>
        <taxon>Bacillota</taxon>
        <taxon>Bacilli</taxon>
        <taxon>Bacillales</taxon>
        <taxon>Paenibacillaceae</taxon>
        <taxon>Paenibacillus</taxon>
    </lineage>
</organism>
<name>A0A117I369_PAEAM</name>
<dbReference type="Pfam" id="PF00069">
    <property type="entry name" value="Pkinase"/>
    <property type="match status" value="1"/>
</dbReference>
<gene>
    <name evidence="3" type="ORF">PAHA3_4976</name>
</gene>
<dbReference type="RefSeq" id="WP_082762985.1">
    <property type="nucleotide sequence ID" value="NZ_BCNV01000006.1"/>
</dbReference>
<proteinExistence type="predicted"/>
<sequence length="297" mass="33748">MKTGNGLLGIELDRGDLEAGMGGSVELRRSWQRLLGLWTDRPRRQGTTIAERYTIQELLGMGSYGLTYLCTDDQTGHEVALKESKPSKGRLAAHLLEREADVMERLHHEAIPDLLDVFTSGRKSYIVTEYIRGQTLEDCIFEQGLQYSERECLELAGQLLAPVAHVHEQGYIHGDVRIPNVILREGMLHLIDFGLARRLGEPLLPELKRRMREVPEPEDEPATPDHDLQDIGHFLLFMLYSAYEPEKGREPASWQEELKLTPELHQMLERLLGLRPGYEGGAPELQAEIENVLLKLQ</sequence>
<keyword evidence="3" id="KW-0808">Transferase</keyword>
<dbReference type="PROSITE" id="PS50011">
    <property type="entry name" value="PROTEIN_KINASE_DOM"/>
    <property type="match status" value="1"/>
</dbReference>
<dbReference type="CDD" id="cd00180">
    <property type="entry name" value="PKc"/>
    <property type="match status" value="1"/>
</dbReference>
<keyword evidence="3" id="KW-0418">Kinase</keyword>
<evidence type="ECO:0000313" key="4">
    <source>
        <dbReference type="Proteomes" id="UP000069697"/>
    </source>
</evidence>
<keyword evidence="3" id="KW-0723">Serine/threonine-protein kinase</keyword>
<dbReference type="AlphaFoldDB" id="A0A117I369"/>
<dbReference type="Gene3D" id="1.10.510.10">
    <property type="entry name" value="Transferase(Phosphotransferase) domain 1"/>
    <property type="match status" value="1"/>
</dbReference>
<dbReference type="EMBL" id="BCNV01000006">
    <property type="protein sequence ID" value="GAS84855.1"/>
    <property type="molecule type" value="Genomic_DNA"/>
</dbReference>
<feature type="domain" description="Protein kinase" evidence="2">
    <location>
        <begin position="53"/>
        <end position="297"/>
    </location>
</feature>
<dbReference type="PANTHER" id="PTHR24347">
    <property type="entry name" value="SERINE/THREONINE-PROTEIN KINASE"/>
    <property type="match status" value="1"/>
</dbReference>
<keyword evidence="1" id="KW-0547">Nucleotide-binding</keyword>
<keyword evidence="1" id="KW-0067">ATP-binding</keyword>
<evidence type="ECO:0000313" key="3">
    <source>
        <dbReference type="EMBL" id="GAS84855.1"/>
    </source>
</evidence>
<dbReference type="Proteomes" id="UP000069697">
    <property type="component" value="Unassembled WGS sequence"/>
</dbReference>
<dbReference type="InterPro" id="IPR017441">
    <property type="entry name" value="Protein_kinase_ATP_BS"/>
</dbReference>
<comment type="caution">
    <text evidence="3">The sequence shown here is derived from an EMBL/GenBank/DDBJ whole genome shotgun (WGS) entry which is preliminary data.</text>
</comment>
<dbReference type="PROSITE" id="PS00107">
    <property type="entry name" value="PROTEIN_KINASE_ATP"/>
    <property type="match status" value="1"/>
</dbReference>
<dbReference type="SUPFAM" id="SSF56112">
    <property type="entry name" value="Protein kinase-like (PK-like)"/>
    <property type="match status" value="1"/>
</dbReference>
<dbReference type="InterPro" id="IPR000719">
    <property type="entry name" value="Prot_kinase_dom"/>
</dbReference>
<evidence type="ECO:0000256" key="1">
    <source>
        <dbReference type="PROSITE-ProRule" id="PRU10141"/>
    </source>
</evidence>
<accession>A0A117I369</accession>
<feature type="binding site" evidence="1">
    <location>
        <position position="82"/>
    </location>
    <ligand>
        <name>ATP</name>
        <dbReference type="ChEBI" id="CHEBI:30616"/>
    </ligand>
</feature>